<protein>
    <recommendedName>
        <fullName evidence="2">GTP diphosphokinase</fullName>
        <ecNumber evidence="2">2.7.6.5</ecNumber>
    </recommendedName>
</protein>
<evidence type="ECO:0000256" key="3">
    <source>
        <dbReference type="ARBA" id="ARBA00048244"/>
    </source>
</evidence>
<dbReference type="SUPFAM" id="SSF55021">
    <property type="entry name" value="ACT-like"/>
    <property type="match status" value="1"/>
</dbReference>
<dbReference type="Pfam" id="PF13291">
    <property type="entry name" value="ACT_4"/>
    <property type="match status" value="1"/>
</dbReference>
<feature type="domain" description="ACT" evidence="6">
    <location>
        <begin position="641"/>
        <end position="715"/>
    </location>
</feature>
<dbReference type="CDD" id="cd04876">
    <property type="entry name" value="ACT_RelA-SpoT"/>
    <property type="match status" value="1"/>
</dbReference>
<comment type="catalytic activity">
    <reaction evidence="3">
        <text>GTP + ATP = guanosine 3'-diphosphate 5'-triphosphate + AMP</text>
        <dbReference type="Rhea" id="RHEA:22088"/>
        <dbReference type="ChEBI" id="CHEBI:30616"/>
        <dbReference type="ChEBI" id="CHEBI:37565"/>
        <dbReference type="ChEBI" id="CHEBI:142410"/>
        <dbReference type="ChEBI" id="CHEBI:456215"/>
        <dbReference type="EC" id="2.7.6.5"/>
    </reaction>
</comment>
<dbReference type="NCBIfam" id="TIGR00691">
    <property type="entry name" value="spoT_relA"/>
    <property type="match status" value="1"/>
</dbReference>
<feature type="coiled-coil region" evidence="5">
    <location>
        <begin position="486"/>
        <end position="513"/>
    </location>
</feature>
<dbReference type="SMART" id="SM00471">
    <property type="entry name" value="HDc"/>
    <property type="match status" value="1"/>
</dbReference>
<dbReference type="RefSeq" id="WP_012636153.1">
    <property type="nucleotide sequence ID" value="NC_011899.1"/>
</dbReference>
<dbReference type="SMART" id="SM00954">
    <property type="entry name" value="RelA_SpoT"/>
    <property type="match status" value="1"/>
</dbReference>
<dbReference type="EC" id="2.7.6.5" evidence="2"/>
<dbReference type="Pfam" id="PF02824">
    <property type="entry name" value="TGS"/>
    <property type="match status" value="1"/>
</dbReference>
<dbReference type="STRING" id="373903.Hore_12190"/>
<dbReference type="OrthoDB" id="9805041at2"/>
<dbReference type="GO" id="GO:0015970">
    <property type="term" value="P:guanosine tetraphosphate biosynthetic process"/>
    <property type="evidence" value="ECO:0007669"/>
    <property type="project" value="UniProtKB-UniPathway"/>
</dbReference>
<dbReference type="InterPro" id="IPR012675">
    <property type="entry name" value="Beta-grasp_dom_sf"/>
</dbReference>
<dbReference type="SUPFAM" id="SSF81271">
    <property type="entry name" value="TGS-like"/>
    <property type="match status" value="1"/>
</dbReference>
<dbReference type="GO" id="GO:0005886">
    <property type="term" value="C:plasma membrane"/>
    <property type="evidence" value="ECO:0007669"/>
    <property type="project" value="TreeGrafter"/>
</dbReference>
<dbReference type="InterPro" id="IPR043519">
    <property type="entry name" value="NT_sf"/>
</dbReference>
<evidence type="ECO:0000256" key="4">
    <source>
        <dbReference type="RuleBase" id="RU003847"/>
    </source>
</evidence>
<gene>
    <name evidence="9" type="ordered locus">Hore_12190</name>
</gene>
<dbReference type="PROSITE" id="PS51880">
    <property type="entry name" value="TGS"/>
    <property type="match status" value="1"/>
</dbReference>
<feature type="domain" description="HD" evidence="7">
    <location>
        <begin position="44"/>
        <end position="143"/>
    </location>
</feature>
<accession>B8CXF0</accession>
<evidence type="ECO:0000313" key="10">
    <source>
        <dbReference type="Proteomes" id="UP000000719"/>
    </source>
</evidence>
<dbReference type="SUPFAM" id="SSF81301">
    <property type="entry name" value="Nucleotidyltransferase"/>
    <property type="match status" value="1"/>
</dbReference>
<organism evidence="9 10">
    <name type="scientific">Halothermothrix orenii (strain H 168 / OCM 544 / DSM 9562)</name>
    <dbReference type="NCBI Taxonomy" id="373903"/>
    <lineage>
        <taxon>Bacteria</taxon>
        <taxon>Bacillati</taxon>
        <taxon>Bacillota</taxon>
        <taxon>Clostridia</taxon>
        <taxon>Halanaerobiales</taxon>
        <taxon>Halothermotrichaceae</taxon>
        <taxon>Halothermothrix</taxon>
    </lineage>
</organism>
<dbReference type="Gene3D" id="3.30.460.10">
    <property type="entry name" value="Beta Polymerase, domain 2"/>
    <property type="match status" value="1"/>
</dbReference>
<evidence type="ECO:0000256" key="2">
    <source>
        <dbReference type="ARBA" id="ARBA00013251"/>
    </source>
</evidence>
<dbReference type="Pfam" id="PF19296">
    <property type="entry name" value="RelA_AH_RIS"/>
    <property type="match status" value="1"/>
</dbReference>
<dbReference type="eggNOG" id="COG0317">
    <property type="taxonomic scope" value="Bacteria"/>
</dbReference>
<dbReference type="PROSITE" id="PS51831">
    <property type="entry name" value="HD"/>
    <property type="match status" value="1"/>
</dbReference>
<dbReference type="SUPFAM" id="SSF109604">
    <property type="entry name" value="HD-domain/PDEase-like"/>
    <property type="match status" value="1"/>
</dbReference>
<keyword evidence="5" id="KW-0175">Coiled coil</keyword>
<dbReference type="Pfam" id="PF13328">
    <property type="entry name" value="HD_4"/>
    <property type="match status" value="1"/>
</dbReference>
<dbReference type="InterPro" id="IPR006674">
    <property type="entry name" value="HD_domain"/>
</dbReference>
<dbReference type="CDD" id="cd05399">
    <property type="entry name" value="NT_Rel-Spo_like"/>
    <property type="match status" value="1"/>
</dbReference>
<dbReference type="Proteomes" id="UP000000719">
    <property type="component" value="Chromosome"/>
</dbReference>
<name>B8CXF0_HALOH</name>
<dbReference type="InterPro" id="IPR002912">
    <property type="entry name" value="ACT_dom"/>
</dbReference>
<dbReference type="InterPro" id="IPR003607">
    <property type="entry name" value="HD/PDEase_dom"/>
</dbReference>
<dbReference type="InterPro" id="IPR045865">
    <property type="entry name" value="ACT-like_dom_sf"/>
</dbReference>
<sequence length="716" mass="82842">MQLKNLLLKIKEYTTNPDLELVKRAYNFAKDAHEGQFRVSGEPFIEHPLGVACILAELELDIISISAALLHDVVEDTSVTSKNIEEEFGDEIALLVDGVTKLTRLEFKSKEEHQAENLRKMFLAMSEDIRVVLIKLADRLHNMRTLRFLAKEKQVEKAKETLEIYAPLAHRLGMSRLKWELEDLSFRFIDSKMYYEIAEKVAANRKQRIRDIKEAIKILNDKLGNQGILAEIYGRPKHLYSIYQKMKRKEVDFNEIYDLTAIRIIVNSVKECYEVLGIVHEIWKPIPGRFKDYIAMPKSNMYQSLHTTVIGPKGDPLEVQIRTPEMHRTAEYGIAAHWKYKEGKTGKDDFEEKLSWLRQILEWQKDLKEPQEFIENLKIDLFEDEVFVFTPKGDVISLPTGSTPVDFAYNIHTEVGHSCVGAKVNGKIVPLEYRMSNGDIVEILTSKNSTGPSRDWLKFVKTSRARSKIKRWFKQQERDQIIQRGKELFDRELKRLNVELKEDAKEKELVEIARKMGKNNADELFEVIGYNQVSPKTIINKLPSVQIKEESQLEKLKKTPRRRKSTSKGVKVEGMDDLLVRIAKCCNPVPGDKIIGYITRGRGVSVHRTDCPNLLQLSKRDKNRLINVYWNNYRTDSYEVNLVIDAFNKKALLNDITSLIKEEDVNLLSVMARTDRYNRAKIELSLELSSLEHMRDIINKLEKITGVLSVKRAKPT</sequence>
<dbReference type="PANTHER" id="PTHR21262:SF31">
    <property type="entry name" value="GTP PYROPHOSPHOKINASE"/>
    <property type="match status" value="1"/>
</dbReference>
<dbReference type="Gene3D" id="3.30.70.260">
    <property type="match status" value="1"/>
</dbReference>
<evidence type="ECO:0000313" key="9">
    <source>
        <dbReference type="EMBL" id="ACL69969.1"/>
    </source>
</evidence>
<dbReference type="Gene3D" id="1.10.3210.10">
    <property type="entry name" value="Hypothetical protein af1432"/>
    <property type="match status" value="1"/>
</dbReference>
<dbReference type="UniPathway" id="UPA00908">
    <property type="reaction ID" value="UER00884"/>
</dbReference>
<proteinExistence type="inferred from homology"/>
<dbReference type="GO" id="GO:0008728">
    <property type="term" value="F:GTP diphosphokinase activity"/>
    <property type="evidence" value="ECO:0007669"/>
    <property type="project" value="UniProtKB-EC"/>
</dbReference>
<dbReference type="InterPro" id="IPR004095">
    <property type="entry name" value="TGS"/>
</dbReference>
<dbReference type="CDD" id="cd01668">
    <property type="entry name" value="TGS_RSH"/>
    <property type="match status" value="1"/>
</dbReference>
<keyword evidence="9" id="KW-0808">Transferase</keyword>
<comment type="function">
    <text evidence="4">In eubacteria ppGpp (guanosine 3'-diphosphate 5'-diphosphate) is a mediator of the stringent response that coordinates a variety of cellular activities in response to changes in nutritional abundance.</text>
</comment>
<dbReference type="PROSITE" id="PS51671">
    <property type="entry name" value="ACT"/>
    <property type="match status" value="1"/>
</dbReference>
<comment type="pathway">
    <text evidence="1">Purine metabolism; ppGpp biosynthesis; ppGpp from GTP: step 1/2.</text>
</comment>
<evidence type="ECO:0000256" key="5">
    <source>
        <dbReference type="SAM" id="Coils"/>
    </source>
</evidence>
<dbReference type="InterPro" id="IPR012676">
    <property type="entry name" value="TGS-like"/>
</dbReference>
<dbReference type="InterPro" id="IPR045600">
    <property type="entry name" value="RelA/SpoT_AH_RIS"/>
</dbReference>
<dbReference type="KEGG" id="hor:Hore_12190"/>
<dbReference type="Pfam" id="PF04607">
    <property type="entry name" value="RelA_SpoT"/>
    <property type="match status" value="1"/>
</dbReference>
<dbReference type="FunFam" id="3.10.20.30:FF:000002">
    <property type="entry name" value="GTP pyrophosphokinase (RelA/SpoT)"/>
    <property type="match status" value="1"/>
</dbReference>
<dbReference type="Gene3D" id="3.10.20.30">
    <property type="match status" value="1"/>
</dbReference>
<dbReference type="AlphaFoldDB" id="B8CXF0"/>
<dbReference type="CDD" id="cd00077">
    <property type="entry name" value="HDc"/>
    <property type="match status" value="1"/>
</dbReference>
<dbReference type="InterPro" id="IPR033655">
    <property type="entry name" value="TGS_RelA/SpoT"/>
</dbReference>
<keyword evidence="10" id="KW-1185">Reference proteome</keyword>
<dbReference type="FunFam" id="1.10.3210.10:FF:000001">
    <property type="entry name" value="GTP pyrophosphokinase RelA"/>
    <property type="match status" value="1"/>
</dbReference>
<evidence type="ECO:0000259" key="7">
    <source>
        <dbReference type="PROSITE" id="PS51831"/>
    </source>
</evidence>
<evidence type="ECO:0000256" key="1">
    <source>
        <dbReference type="ARBA" id="ARBA00004976"/>
    </source>
</evidence>
<dbReference type="FunFam" id="3.30.460.10:FF:000001">
    <property type="entry name" value="GTP pyrophosphokinase RelA"/>
    <property type="match status" value="1"/>
</dbReference>
<comment type="similarity">
    <text evidence="4">Belongs to the relA/spoT family.</text>
</comment>
<evidence type="ECO:0000259" key="6">
    <source>
        <dbReference type="PROSITE" id="PS51671"/>
    </source>
</evidence>
<evidence type="ECO:0000259" key="8">
    <source>
        <dbReference type="PROSITE" id="PS51880"/>
    </source>
</evidence>
<dbReference type="InterPro" id="IPR004811">
    <property type="entry name" value="RelA/Spo_fam"/>
</dbReference>
<feature type="domain" description="TGS" evidence="8">
    <location>
        <begin position="384"/>
        <end position="445"/>
    </location>
</feature>
<dbReference type="EMBL" id="CP001098">
    <property type="protein sequence ID" value="ACL69969.1"/>
    <property type="molecule type" value="Genomic_DNA"/>
</dbReference>
<reference evidence="9 10" key="1">
    <citation type="journal article" date="2009" name="PLoS ONE">
        <title>Genome analysis of the anaerobic thermohalophilic bacterium Halothermothrix orenii.</title>
        <authorList>
            <person name="Mavromatis K."/>
            <person name="Ivanova N."/>
            <person name="Anderson I."/>
            <person name="Lykidis A."/>
            <person name="Hooper S.D."/>
            <person name="Sun H."/>
            <person name="Kunin V."/>
            <person name="Lapidus A."/>
            <person name="Hugenholtz P."/>
            <person name="Patel B."/>
            <person name="Kyrpides N.C."/>
        </authorList>
    </citation>
    <scope>NUCLEOTIDE SEQUENCE [LARGE SCALE GENOMIC DNA]</scope>
    <source>
        <strain evidence="10">H 168 / OCM 544 / DSM 9562</strain>
    </source>
</reference>
<dbReference type="InterPro" id="IPR007685">
    <property type="entry name" value="RelA_SpoT"/>
</dbReference>
<dbReference type="PANTHER" id="PTHR21262">
    <property type="entry name" value="GUANOSINE-3',5'-BIS DIPHOSPHATE 3'-PYROPHOSPHOHYDROLASE"/>
    <property type="match status" value="1"/>
</dbReference>
<dbReference type="HOGENOM" id="CLU_012300_3_0_9"/>